<evidence type="ECO:0000313" key="2">
    <source>
        <dbReference type="EMBL" id="KAK2023284.1"/>
    </source>
</evidence>
<name>A0AAD9H8E7_9PEZI</name>
<feature type="region of interest" description="Disordered" evidence="1">
    <location>
        <begin position="1"/>
        <end position="60"/>
    </location>
</feature>
<sequence>MRCTSEGASSEPPGPHASYSSSIRARNTGKRLPVTIQPGTRGRASSRSGQQEKSPLHYNLPLPWRSTPVPPLLYLYSVHVRIPSARPSLRASPFRTVPALPLSLPYACLCETALACACFFVPSVGRPALQRPPPRRPHGTDVFSGQWRLFLCAAEDLHWKRGRGGGA</sequence>
<organism evidence="2 3">
    <name type="scientific">Colletotrichum zoysiae</name>
    <dbReference type="NCBI Taxonomy" id="1216348"/>
    <lineage>
        <taxon>Eukaryota</taxon>
        <taxon>Fungi</taxon>
        <taxon>Dikarya</taxon>
        <taxon>Ascomycota</taxon>
        <taxon>Pezizomycotina</taxon>
        <taxon>Sordariomycetes</taxon>
        <taxon>Hypocreomycetidae</taxon>
        <taxon>Glomerellales</taxon>
        <taxon>Glomerellaceae</taxon>
        <taxon>Colletotrichum</taxon>
        <taxon>Colletotrichum graminicola species complex</taxon>
    </lineage>
</organism>
<gene>
    <name evidence="2" type="ORF">LX32DRAFT_150041</name>
</gene>
<protein>
    <submittedName>
        <fullName evidence="2">Uncharacterized protein</fullName>
    </submittedName>
</protein>
<dbReference type="EMBL" id="MU843006">
    <property type="protein sequence ID" value="KAK2023284.1"/>
    <property type="molecule type" value="Genomic_DNA"/>
</dbReference>
<evidence type="ECO:0000256" key="1">
    <source>
        <dbReference type="SAM" id="MobiDB-lite"/>
    </source>
</evidence>
<feature type="compositionally biased region" description="Polar residues" evidence="1">
    <location>
        <begin position="43"/>
        <end position="53"/>
    </location>
</feature>
<proteinExistence type="predicted"/>
<evidence type="ECO:0000313" key="3">
    <source>
        <dbReference type="Proteomes" id="UP001232148"/>
    </source>
</evidence>
<accession>A0AAD9H8E7</accession>
<dbReference type="Proteomes" id="UP001232148">
    <property type="component" value="Unassembled WGS sequence"/>
</dbReference>
<dbReference type="AlphaFoldDB" id="A0AAD9H8E7"/>
<comment type="caution">
    <text evidence="2">The sequence shown here is derived from an EMBL/GenBank/DDBJ whole genome shotgun (WGS) entry which is preliminary data.</text>
</comment>
<keyword evidence="3" id="KW-1185">Reference proteome</keyword>
<reference evidence="2" key="1">
    <citation type="submission" date="2021-06" db="EMBL/GenBank/DDBJ databases">
        <title>Comparative genomics, transcriptomics and evolutionary studies reveal genomic signatures of adaptation to plant cell wall in hemibiotrophic fungi.</title>
        <authorList>
            <consortium name="DOE Joint Genome Institute"/>
            <person name="Baroncelli R."/>
            <person name="Diaz J.F."/>
            <person name="Benocci T."/>
            <person name="Peng M."/>
            <person name="Battaglia E."/>
            <person name="Haridas S."/>
            <person name="Andreopoulos W."/>
            <person name="Labutti K."/>
            <person name="Pangilinan J."/>
            <person name="Floch G.L."/>
            <person name="Makela M.R."/>
            <person name="Henrissat B."/>
            <person name="Grigoriev I.V."/>
            <person name="Crouch J.A."/>
            <person name="De Vries R.P."/>
            <person name="Sukno S.A."/>
            <person name="Thon M.R."/>
        </authorList>
    </citation>
    <scope>NUCLEOTIDE SEQUENCE</scope>
    <source>
        <strain evidence="2">MAFF235873</strain>
    </source>
</reference>